<dbReference type="WBParaSite" id="GPUH_0000777701-mRNA-1">
    <property type="protein sequence ID" value="GPUH_0000777701-mRNA-1"/>
    <property type="gene ID" value="GPUH_0000777701"/>
</dbReference>
<evidence type="ECO:0000313" key="3">
    <source>
        <dbReference type="WBParaSite" id="GPUH_0000777701-mRNA-1"/>
    </source>
</evidence>
<organism evidence="3">
    <name type="scientific">Gongylonema pulchrum</name>
    <dbReference type="NCBI Taxonomy" id="637853"/>
    <lineage>
        <taxon>Eukaryota</taxon>
        <taxon>Metazoa</taxon>
        <taxon>Ecdysozoa</taxon>
        <taxon>Nematoda</taxon>
        <taxon>Chromadorea</taxon>
        <taxon>Rhabditida</taxon>
        <taxon>Spirurina</taxon>
        <taxon>Spiruromorpha</taxon>
        <taxon>Spiruroidea</taxon>
        <taxon>Gongylonematidae</taxon>
        <taxon>Gongylonema</taxon>
    </lineage>
</organism>
<feature type="domain" description="Exosome RNA helicase MTR4-like beta-barrel" evidence="2">
    <location>
        <begin position="2"/>
        <end position="75"/>
    </location>
</feature>
<protein>
    <submittedName>
        <fullName evidence="3">rRNA_proc-arch domain-containing protein</fullName>
    </submittedName>
</protein>
<dbReference type="InterPro" id="IPR025696">
    <property type="entry name" value="Beta-barrel_MTR4"/>
</dbReference>
<evidence type="ECO:0000256" key="1">
    <source>
        <dbReference type="SAM" id="Coils"/>
    </source>
</evidence>
<dbReference type="Gene3D" id="1.20.1500.20">
    <property type="match status" value="1"/>
</dbReference>
<proteinExistence type="predicted"/>
<reference evidence="3" key="1">
    <citation type="submission" date="2016-06" db="UniProtKB">
        <authorList>
            <consortium name="WormBaseParasite"/>
        </authorList>
    </citation>
    <scope>IDENTIFICATION</scope>
</reference>
<keyword evidence="1" id="KW-0175">Coiled coil</keyword>
<name>A0A183DGC7_9BILA</name>
<evidence type="ECO:0000259" key="2">
    <source>
        <dbReference type="Pfam" id="PF13234"/>
    </source>
</evidence>
<sequence>LKRFNNIIPLLDPLNDMKIKDPTLYENITKLEALERRYTAHPLRASSNFNDIYKKYEQKLELEAELKAAKAELKKAQSLLQLEELKCRLRVLRRLQYCDEKDVILPKVGDELCPASASNINLFFLVVNE</sequence>
<feature type="coiled-coil region" evidence="1">
    <location>
        <begin position="52"/>
        <end position="88"/>
    </location>
</feature>
<dbReference type="AlphaFoldDB" id="A0A183DGC7"/>
<accession>A0A183DGC7</accession>
<dbReference type="Pfam" id="PF13234">
    <property type="entry name" value="MTR4_beta-barrel"/>
    <property type="match status" value="1"/>
</dbReference>